<evidence type="ECO:0000313" key="2">
    <source>
        <dbReference type="EMBL" id="EFG06080.1"/>
    </source>
</evidence>
<reference evidence="2 3" key="1">
    <citation type="journal article" date="2010" name="Genome Biol. Evol.">
        <title>The sequence of a 1.8-mb bacterial linear plasmid reveals a rich evolutionary reservoir of secondary metabolic pathways.</title>
        <authorList>
            <person name="Medema M.H."/>
            <person name="Trefzer A."/>
            <person name="Kovalchuk A."/>
            <person name="van den Berg M."/>
            <person name="Mueller U."/>
            <person name="Heijne W."/>
            <person name="Wu L."/>
            <person name="Alam M.T."/>
            <person name="Ronning C.M."/>
            <person name="Nierman W.C."/>
            <person name="Bovenberg R.A.L."/>
            <person name="Breitling R."/>
            <person name="Takano E."/>
        </authorList>
    </citation>
    <scope>NUCLEOTIDE SEQUENCE [LARGE SCALE GENOMIC DNA]</scope>
    <source>
        <strain evidence="3">ATCC 27064 / DSM 738 / JCM 4710 / NBRC 13307 / NCIMB 12785 / NRRL 3585 / VKM Ac-602</strain>
    </source>
</reference>
<evidence type="ECO:0000313" key="3">
    <source>
        <dbReference type="Proteomes" id="UP000002357"/>
    </source>
</evidence>
<dbReference type="EMBL" id="CM000913">
    <property type="protein sequence ID" value="EFG06080.1"/>
    <property type="molecule type" value="Genomic_DNA"/>
</dbReference>
<feature type="region of interest" description="Disordered" evidence="1">
    <location>
        <begin position="1"/>
        <end position="20"/>
    </location>
</feature>
<evidence type="ECO:0000256" key="1">
    <source>
        <dbReference type="SAM" id="MobiDB-lite"/>
    </source>
</evidence>
<keyword evidence="3" id="KW-1185">Reference proteome</keyword>
<dbReference type="eggNOG" id="ENOG5030WXI">
    <property type="taxonomic scope" value="Bacteria"/>
</dbReference>
<gene>
    <name evidence="2" type="ORF">SCLAV_1002</name>
</gene>
<name>E2PXF8_STRCL</name>
<protein>
    <submittedName>
        <fullName evidence="2">Uncharacterized protein</fullName>
    </submittedName>
</protein>
<proteinExistence type="predicted"/>
<dbReference type="Proteomes" id="UP000002357">
    <property type="component" value="Chromosome"/>
</dbReference>
<dbReference type="AlphaFoldDB" id="E2PXF8"/>
<organism evidence="2 3">
    <name type="scientific">Streptomyces clavuligerus</name>
    <dbReference type="NCBI Taxonomy" id="1901"/>
    <lineage>
        <taxon>Bacteria</taxon>
        <taxon>Bacillati</taxon>
        <taxon>Actinomycetota</taxon>
        <taxon>Actinomycetes</taxon>
        <taxon>Kitasatosporales</taxon>
        <taxon>Streptomycetaceae</taxon>
        <taxon>Streptomyces</taxon>
    </lineage>
</organism>
<sequence>MGMKRRTFSKEPHPGAEAPGRGINISGVDFWHAVEFSRNGRFLQALFTRPSGQFPFGVSCLSAFPTLPDPFPAPRSPGIRTFRSSGQLDRPFAFRHVHYVSRFPAQLIIEFLWMNFGMPKSHPIGFRQSVVGGRSGVLNSTARLMRLGLR</sequence>
<accession>E2PXF8</accession>